<feature type="region of interest" description="Disordered" evidence="1">
    <location>
        <begin position="307"/>
        <end position="337"/>
    </location>
</feature>
<dbReference type="AlphaFoldDB" id="A0A914MHF9"/>
<feature type="region of interest" description="Disordered" evidence="1">
    <location>
        <begin position="354"/>
        <end position="381"/>
    </location>
</feature>
<feature type="compositionally biased region" description="Basic and acidic residues" evidence="1">
    <location>
        <begin position="357"/>
        <end position="370"/>
    </location>
</feature>
<feature type="region of interest" description="Disordered" evidence="1">
    <location>
        <begin position="177"/>
        <end position="263"/>
    </location>
</feature>
<evidence type="ECO:0000313" key="3">
    <source>
        <dbReference type="WBParaSite" id="Minc3s01753g26067"/>
    </source>
</evidence>
<feature type="compositionally biased region" description="Polar residues" evidence="1">
    <location>
        <begin position="196"/>
        <end position="245"/>
    </location>
</feature>
<evidence type="ECO:0000313" key="2">
    <source>
        <dbReference type="Proteomes" id="UP000887563"/>
    </source>
</evidence>
<evidence type="ECO:0000256" key="1">
    <source>
        <dbReference type="SAM" id="MobiDB-lite"/>
    </source>
</evidence>
<accession>A0A914MHF9</accession>
<dbReference type="Proteomes" id="UP000887563">
    <property type="component" value="Unplaced"/>
</dbReference>
<organism evidence="2 3">
    <name type="scientific">Meloidogyne incognita</name>
    <name type="common">Southern root-knot nematode worm</name>
    <name type="synonym">Oxyuris incognita</name>
    <dbReference type="NCBI Taxonomy" id="6306"/>
    <lineage>
        <taxon>Eukaryota</taxon>
        <taxon>Metazoa</taxon>
        <taxon>Ecdysozoa</taxon>
        <taxon>Nematoda</taxon>
        <taxon>Chromadorea</taxon>
        <taxon>Rhabditida</taxon>
        <taxon>Tylenchina</taxon>
        <taxon>Tylenchomorpha</taxon>
        <taxon>Tylenchoidea</taxon>
        <taxon>Meloidogynidae</taxon>
        <taxon>Meloidogyninae</taxon>
        <taxon>Meloidogyne</taxon>
        <taxon>Meloidogyne incognita group</taxon>
    </lineage>
</organism>
<sequence length="1127" mass="127942">MYYWGNNLKNKNRYSSPGVPFSKMRRGLKQMFYGNTNGGEVGIEYQQPPQPIRRPFGSAPPPLQQIQQTPPLQRPAGFLHKILRSGGVTVDLNNQQQQPSPKQQPIPRPRKVLPQQQQQISFVHKQQPLECSIDGDYAELEQTWKQQRNVSAPLSPKTVKFGDHDLLKQQQALFAFPQQQQRSESEQTRPQPFHQVPSQKQQQTISQSLYTIPQLGSNTRVGGNFGKTSTVNTRIGNLGTPTKQWQRGIGGGGPQHSASSEEAGAALDEAARDLLRLSEEPRFRVPQQFISRQQQQTPINREISPDTVSATTGAATRGRRSTAPFAGLTRPASGQPWPQIPTMSEQFESGIVAGGGEGHRPGPENGKREEEENLIDGDEGPDHIFIHRHVEREHVLETEQKRPLPPVVKTTVEGKLKMEKSVGSHLIRCDHEIAKAYTVRDTLTHYRIRTIIGKRQLLIEEIQKTEIGEDGGKGPPTVRSSGTYRLSVFEDGKEIGTHEADIQLPENISKPDYLAKLSERLLSDLASLDDSKEQITAVTRVEIECIEDVTDIVKTYRIGLAAPKEEEQPAPVQLPTMLAPPVEEFAYESASDHLSELGPIELESRVYIDQLEPEELERRDIRLMQEGRLFEDKARIGIQHRAAEEMSEESIESAPKPPPEAAALVDCELQRREDRSLMEVYIAVPLLQHLTIILRLHKAKRRRIQQQQQMAAGYGYERQGRRYHDITRLAKTSRFESEESLELTETPILINAPPRIEVTTELPQQLLQVHERLHEQQRKEINALGTSFDYQLAGQHHEGRAFLRTQGRVYSEESSVSSYGATTTTEPKQGIYSMEMSGQLLEGMDRLRPMKRYESETSIDYEERAGGGITHVNMVRKEDKGSFELTIVCDNKWNIIPLPSLKAFERPKQLYEAMEFMKTIEKERIEEARSEIIQKCSNNLIANFNTIAQQSSQITLFCALESDIRKRDFLTEKLNKAINIERIAPFFATEFISENVNLSLSIGASGRLLVAPDVFKILNERRESHGHQFNTIAQQISQLTQHVHLERKEYENSQFSVESRPIRLPRIDMIRQNIREFSIQDEHCSVLMEHRSVMGEQTTADWGYSVSGSQKETFSSTSNVFFFSRVL</sequence>
<reference evidence="3" key="1">
    <citation type="submission" date="2022-11" db="UniProtKB">
        <authorList>
            <consortium name="WormBaseParasite"/>
        </authorList>
    </citation>
    <scope>IDENTIFICATION</scope>
</reference>
<proteinExistence type="predicted"/>
<feature type="region of interest" description="Disordered" evidence="1">
    <location>
        <begin position="92"/>
        <end position="117"/>
    </location>
</feature>
<dbReference type="WBParaSite" id="Minc3s01753g26067">
    <property type="protein sequence ID" value="Minc3s01753g26067"/>
    <property type="gene ID" value="Minc3s01753g26067"/>
</dbReference>
<name>A0A914MHF9_MELIC</name>
<protein>
    <submittedName>
        <fullName evidence="3">Uncharacterized protein</fullName>
    </submittedName>
</protein>
<keyword evidence="2" id="KW-1185">Reference proteome</keyword>